<evidence type="ECO:0008006" key="4">
    <source>
        <dbReference type="Google" id="ProtNLM"/>
    </source>
</evidence>
<comment type="caution">
    <text evidence="2">The sequence shown here is derived from an EMBL/GenBank/DDBJ whole genome shotgun (WGS) entry which is preliminary data.</text>
</comment>
<evidence type="ECO:0000256" key="1">
    <source>
        <dbReference type="SAM" id="MobiDB-lite"/>
    </source>
</evidence>
<sequence length="175" mass="19418">MTNTQQPERQPGQQPAPQPSRFRRSVQPKLMKLANVPMRQVLALPVPTPLGSRLMLAHIVGRRTGKHYKQPISYVRDGDVLLTPGGGKWKLNLDPATPVRLRIRGHDHVASPELVRDQAEVTRLLAVMSAANPALQRFVPLPKDPDGSPDQKALAQAIRYGFCIVRWHLEDPAAA</sequence>
<gene>
    <name evidence="2" type="ORF">SBRY_40576</name>
</gene>
<feature type="region of interest" description="Disordered" evidence="1">
    <location>
        <begin position="1"/>
        <end position="23"/>
    </location>
</feature>
<keyword evidence="3" id="KW-1185">Reference proteome</keyword>
<dbReference type="InterPro" id="IPR004378">
    <property type="entry name" value="F420H2_quin_Rdtase"/>
</dbReference>
<proteinExistence type="predicted"/>
<name>A0A9W4MBT3_9ACTN</name>
<accession>A0A9W4MBT3</accession>
<dbReference type="Gene3D" id="2.30.110.10">
    <property type="entry name" value="Electron Transport, Fmn-binding Protein, Chain A"/>
    <property type="match status" value="1"/>
</dbReference>
<dbReference type="Proteomes" id="UP001153328">
    <property type="component" value="Unassembled WGS sequence"/>
</dbReference>
<dbReference type="Pfam" id="PF04075">
    <property type="entry name" value="F420H2_quin_red"/>
    <property type="match status" value="1"/>
</dbReference>
<organism evidence="2 3">
    <name type="scientific">Actinacidiphila bryophytorum</name>
    <dbReference type="NCBI Taxonomy" id="1436133"/>
    <lineage>
        <taxon>Bacteria</taxon>
        <taxon>Bacillati</taxon>
        <taxon>Actinomycetota</taxon>
        <taxon>Actinomycetes</taxon>
        <taxon>Kitasatosporales</taxon>
        <taxon>Streptomycetaceae</taxon>
        <taxon>Actinacidiphila</taxon>
    </lineage>
</organism>
<feature type="compositionally biased region" description="Polar residues" evidence="1">
    <location>
        <begin position="1"/>
        <end position="15"/>
    </location>
</feature>
<evidence type="ECO:0000313" key="2">
    <source>
        <dbReference type="EMBL" id="CAG7647077.1"/>
    </source>
</evidence>
<dbReference type="AlphaFoldDB" id="A0A9W4MBT3"/>
<dbReference type="InterPro" id="IPR012349">
    <property type="entry name" value="Split_barrel_FMN-bd"/>
</dbReference>
<dbReference type="EMBL" id="CAJVAX010000018">
    <property type="protein sequence ID" value="CAG7647077.1"/>
    <property type="molecule type" value="Genomic_DNA"/>
</dbReference>
<evidence type="ECO:0000313" key="3">
    <source>
        <dbReference type="Proteomes" id="UP001153328"/>
    </source>
</evidence>
<protein>
    <recommendedName>
        <fullName evidence="4">Nitroreductase family deazaflavin-dependent oxidoreductase</fullName>
    </recommendedName>
</protein>
<reference evidence="2" key="1">
    <citation type="submission" date="2021-06" db="EMBL/GenBank/DDBJ databases">
        <authorList>
            <person name="Arsene-Ploetze F."/>
        </authorList>
    </citation>
    <scope>NUCLEOTIDE SEQUENCE</scope>
    <source>
        <strain evidence="2">SBRY1</strain>
    </source>
</reference>
<dbReference type="RefSeq" id="WP_205048830.1">
    <property type="nucleotide sequence ID" value="NZ_CAJVAX010000018.1"/>
</dbReference>
<dbReference type="GO" id="GO:0016491">
    <property type="term" value="F:oxidoreductase activity"/>
    <property type="evidence" value="ECO:0007669"/>
    <property type="project" value="InterPro"/>
</dbReference>